<dbReference type="SMART" id="SM00343">
    <property type="entry name" value="ZnF_C2HC"/>
    <property type="match status" value="1"/>
</dbReference>
<gene>
    <name evidence="4" type="ORF">CBR_g19103</name>
</gene>
<keyword evidence="1" id="KW-0479">Metal-binding</keyword>
<dbReference type="AlphaFoldDB" id="A0A388KXF1"/>
<evidence type="ECO:0000259" key="3">
    <source>
        <dbReference type="PROSITE" id="PS50158"/>
    </source>
</evidence>
<dbReference type="EMBL" id="BFEA01000209">
    <property type="protein sequence ID" value="GBG74698.1"/>
    <property type="molecule type" value="Genomic_DNA"/>
</dbReference>
<organism evidence="4 5">
    <name type="scientific">Chara braunii</name>
    <name type="common">Braun's stonewort</name>
    <dbReference type="NCBI Taxonomy" id="69332"/>
    <lineage>
        <taxon>Eukaryota</taxon>
        <taxon>Viridiplantae</taxon>
        <taxon>Streptophyta</taxon>
        <taxon>Charophyceae</taxon>
        <taxon>Charales</taxon>
        <taxon>Characeae</taxon>
        <taxon>Chara</taxon>
    </lineage>
</organism>
<evidence type="ECO:0000256" key="1">
    <source>
        <dbReference type="PROSITE-ProRule" id="PRU00047"/>
    </source>
</evidence>
<dbReference type="GO" id="GO:0008270">
    <property type="term" value="F:zinc ion binding"/>
    <property type="evidence" value="ECO:0007669"/>
    <property type="project" value="UniProtKB-KW"/>
</dbReference>
<feature type="region of interest" description="Disordered" evidence="2">
    <location>
        <begin position="1"/>
        <end position="93"/>
    </location>
</feature>
<feature type="compositionally biased region" description="Basic and acidic residues" evidence="2">
    <location>
        <begin position="124"/>
        <end position="134"/>
    </location>
</feature>
<feature type="compositionally biased region" description="Basic and acidic residues" evidence="2">
    <location>
        <begin position="1"/>
        <end position="38"/>
    </location>
</feature>
<dbReference type="PROSITE" id="PS50158">
    <property type="entry name" value="ZF_CCHC"/>
    <property type="match status" value="1"/>
</dbReference>
<proteinExistence type="predicted"/>
<feature type="domain" description="CCHC-type" evidence="3">
    <location>
        <begin position="45"/>
        <end position="60"/>
    </location>
</feature>
<keyword evidence="5" id="KW-1185">Reference proteome</keyword>
<feature type="compositionally biased region" description="Basic and acidic residues" evidence="2">
    <location>
        <begin position="140"/>
        <end position="149"/>
    </location>
</feature>
<evidence type="ECO:0000313" key="5">
    <source>
        <dbReference type="Proteomes" id="UP000265515"/>
    </source>
</evidence>
<dbReference type="InterPro" id="IPR036875">
    <property type="entry name" value="Znf_CCHC_sf"/>
</dbReference>
<dbReference type="Gramene" id="GBG74698">
    <property type="protein sequence ID" value="GBG74698"/>
    <property type="gene ID" value="CBR_g19103"/>
</dbReference>
<dbReference type="Pfam" id="PF00098">
    <property type="entry name" value="zf-CCHC"/>
    <property type="match status" value="1"/>
</dbReference>
<reference evidence="4 5" key="1">
    <citation type="journal article" date="2018" name="Cell">
        <title>The Chara Genome: Secondary Complexity and Implications for Plant Terrestrialization.</title>
        <authorList>
            <person name="Nishiyama T."/>
            <person name="Sakayama H."/>
            <person name="Vries J.D."/>
            <person name="Buschmann H."/>
            <person name="Saint-Marcoux D."/>
            <person name="Ullrich K.K."/>
            <person name="Haas F.B."/>
            <person name="Vanderstraeten L."/>
            <person name="Becker D."/>
            <person name="Lang D."/>
            <person name="Vosolsobe S."/>
            <person name="Rombauts S."/>
            <person name="Wilhelmsson P.K.I."/>
            <person name="Janitza P."/>
            <person name="Kern R."/>
            <person name="Heyl A."/>
            <person name="Rumpler F."/>
            <person name="Villalobos L.I.A.C."/>
            <person name="Clay J.M."/>
            <person name="Skokan R."/>
            <person name="Toyoda A."/>
            <person name="Suzuki Y."/>
            <person name="Kagoshima H."/>
            <person name="Schijlen E."/>
            <person name="Tajeshwar N."/>
            <person name="Catarino B."/>
            <person name="Hetherington A.J."/>
            <person name="Saltykova A."/>
            <person name="Bonnot C."/>
            <person name="Breuninger H."/>
            <person name="Symeonidi A."/>
            <person name="Radhakrishnan G.V."/>
            <person name="Van Nieuwerburgh F."/>
            <person name="Deforce D."/>
            <person name="Chang C."/>
            <person name="Karol K.G."/>
            <person name="Hedrich R."/>
            <person name="Ulvskov P."/>
            <person name="Glockner G."/>
            <person name="Delwiche C.F."/>
            <person name="Petrasek J."/>
            <person name="Van de Peer Y."/>
            <person name="Friml J."/>
            <person name="Beilby M."/>
            <person name="Dolan L."/>
            <person name="Kohara Y."/>
            <person name="Sugano S."/>
            <person name="Fujiyama A."/>
            <person name="Delaux P.-M."/>
            <person name="Quint M."/>
            <person name="TheiBen G."/>
            <person name="Hagemann M."/>
            <person name="Harholt J."/>
            <person name="Dunand C."/>
            <person name="Zachgo S."/>
            <person name="Langdale J."/>
            <person name="Maumus F."/>
            <person name="Straeten D.V.D."/>
            <person name="Gould S.B."/>
            <person name="Rensing S.A."/>
        </authorList>
    </citation>
    <scope>NUCLEOTIDE SEQUENCE [LARGE SCALE GENOMIC DNA]</scope>
    <source>
        <strain evidence="4 5">S276</strain>
    </source>
</reference>
<dbReference type="GO" id="GO:0003676">
    <property type="term" value="F:nucleic acid binding"/>
    <property type="evidence" value="ECO:0007669"/>
    <property type="project" value="InterPro"/>
</dbReference>
<evidence type="ECO:0000313" key="4">
    <source>
        <dbReference type="EMBL" id="GBG74698.1"/>
    </source>
</evidence>
<accession>A0A388KXF1</accession>
<dbReference type="Gene3D" id="4.10.60.10">
    <property type="entry name" value="Zinc finger, CCHC-type"/>
    <property type="match status" value="1"/>
</dbReference>
<keyword evidence="1" id="KW-0862">Zinc</keyword>
<keyword evidence="1" id="KW-0863">Zinc-finger</keyword>
<dbReference type="SUPFAM" id="SSF57756">
    <property type="entry name" value="Retrovirus zinc finger-like domains"/>
    <property type="match status" value="1"/>
</dbReference>
<feature type="region of interest" description="Disordered" evidence="2">
    <location>
        <begin position="124"/>
        <end position="170"/>
    </location>
</feature>
<protein>
    <recommendedName>
        <fullName evidence="3">CCHC-type domain-containing protein</fullName>
    </recommendedName>
</protein>
<name>A0A388KXF1_CHABU</name>
<dbReference type="InterPro" id="IPR001878">
    <property type="entry name" value="Znf_CCHC"/>
</dbReference>
<comment type="caution">
    <text evidence="4">The sequence shown here is derived from an EMBL/GenBank/DDBJ whole genome shotgun (WGS) entry which is preliminary data.</text>
</comment>
<feature type="compositionally biased region" description="Low complexity" evidence="2">
    <location>
        <begin position="217"/>
        <end position="231"/>
    </location>
</feature>
<feature type="region of interest" description="Disordered" evidence="2">
    <location>
        <begin position="210"/>
        <end position="262"/>
    </location>
</feature>
<sequence>MMAGDEQRGYRSGGDSRRRDDRWSEERKEDDRRDEDRRRYRAPTCFNCHKPGHYANQCPERNRRRYHLDRPSSSFDSRGGRSPRRRDYRRNTSLGKEAISSTVAELGKSVVAMKDFYEEARLKKEAQERRKAENIEAEEREAAEREKAERKAKKKMDKLRQEAELEAERRAELRKDNDIHLAIRLSEMEENFSTKMKCVIEPLKELLKKGKKQVTYASASDSASEGASDTSVTQELSEQAGRLFISEKRKRGPEQTVGDSPP</sequence>
<feature type="compositionally biased region" description="Basic and acidic residues" evidence="2">
    <location>
        <begin position="158"/>
        <end position="170"/>
    </location>
</feature>
<evidence type="ECO:0000256" key="2">
    <source>
        <dbReference type="SAM" id="MobiDB-lite"/>
    </source>
</evidence>
<dbReference type="Proteomes" id="UP000265515">
    <property type="component" value="Unassembled WGS sequence"/>
</dbReference>